<accession>M1M4E3</accession>
<dbReference type="InterPro" id="IPR019401">
    <property type="entry name" value="Znf_CHCC"/>
</dbReference>
<dbReference type="Proteomes" id="UP000011547">
    <property type="component" value="Chromosome"/>
</dbReference>
<dbReference type="OrthoDB" id="9806844at2"/>
<feature type="domain" description="Zinc finger CHCC-type" evidence="1">
    <location>
        <begin position="22"/>
        <end position="56"/>
    </location>
</feature>
<dbReference type="GO" id="GO:0008270">
    <property type="term" value="F:zinc ion binding"/>
    <property type="evidence" value="ECO:0007669"/>
    <property type="project" value="UniProtKB-KW"/>
</dbReference>
<keyword evidence="2" id="KW-0479">Metal-binding</keyword>
<keyword evidence="3" id="KW-1185">Reference proteome</keyword>
<keyword evidence="2" id="KW-0863">Zinc-finger</keyword>
<sequence>MKTKILQNNTENINHHTKSTIHCPSYKEEIWNMHPRIILDIGNQETVKCPYCGKKYTRNDI</sequence>
<evidence type="ECO:0000313" key="2">
    <source>
        <dbReference type="EMBL" id="AGF47085.1"/>
    </source>
</evidence>
<keyword evidence="2" id="KW-0862">Zinc</keyword>
<dbReference type="Pfam" id="PF10276">
    <property type="entry name" value="zf-CHCC"/>
    <property type="match status" value="1"/>
</dbReference>
<dbReference type="eggNOG" id="COG4391">
    <property type="taxonomic scope" value="Bacteria"/>
</dbReference>
<dbReference type="STRING" id="1208919.CDSE_0834"/>
<evidence type="ECO:0000313" key="3">
    <source>
        <dbReference type="Proteomes" id="UP000011547"/>
    </source>
</evidence>
<organism evidence="2 3">
    <name type="scientific">Candidatus Kinetoplastidibacterium desouzai TCC079E</name>
    <dbReference type="NCBI Taxonomy" id="1208919"/>
    <lineage>
        <taxon>Bacteria</taxon>
        <taxon>Pseudomonadati</taxon>
        <taxon>Pseudomonadota</taxon>
        <taxon>Betaproteobacteria</taxon>
        <taxon>Candidatus Kinetoplastidibacterium</taxon>
    </lineage>
</organism>
<dbReference type="EMBL" id="CP003803">
    <property type="protein sequence ID" value="AGF47085.1"/>
    <property type="molecule type" value="Genomic_DNA"/>
</dbReference>
<dbReference type="AlphaFoldDB" id="M1M4E3"/>
<proteinExistence type="predicted"/>
<gene>
    <name evidence="2" type="ORF">CDSE_0834</name>
</gene>
<name>M1M4E3_9PROT</name>
<protein>
    <submittedName>
        <fullName evidence="2">Putative zinc-finger domain protein</fullName>
    </submittedName>
</protein>
<dbReference type="HOGENOM" id="CLU_208959_0_0_4"/>
<evidence type="ECO:0000259" key="1">
    <source>
        <dbReference type="Pfam" id="PF10276"/>
    </source>
</evidence>
<reference evidence="2 3" key="1">
    <citation type="journal article" date="2013" name="Genome Biol. Evol.">
        <title>Genome evolution and phylogenomic analysis of candidatus kinetoplastibacterium, the betaproteobacterial endosymbionts of strigomonas and angomonas.</title>
        <authorList>
            <person name="Alves J.M."/>
            <person name="Serrano M.G."/>
            <person name="Maia da Silva F."/>
            <person name="Voegtly L.J."/>
            <person name="Matveyev A.V."/>
            <person name="Teixeira M.M."/>
            <person name="Camargo E.P."/>
            <person name="Buck G.A."/>
        </authorList>
    </citation>
    <scope>NUCLEOTIDE SEQUENCE [LARGE SCALE GENOMIC DNA]</scope>
    <source>
        <strain evidence="2 3">TCC079E</strain>
    </source>
</reference>
<dbReference type="PATRIC" id="fig|1208919.3.peg.526"/>
<dbReference type="Gene3D" id="2.60.260.40">
    <property type="entry name" value="q5lls5 like domains"/>
    <property type="match status" value="1"/>
</dbReference>
<dbReference type="KEGG" id="kde:CDSE_0834"/>
<dbReference type="RefSeq" id="WP_015396496.1">
    <property type="nucleotide sequence ID" value="NC_020294.1"/>
</dbReference>